<dbReference type="GO" id="GO:0003885">
    <property type="term" value="F:D-arabinono-1,4-lactone oxidase activity"/>
    <property type="evidence" value="ECO:0007669"/>
    <property type="project" value="InterPro"/>
</dbReference>
<dbReference type="SUPFAM" id="SSF56176">
    <property type="entry name" value="FAD-binding/transporter-associated domain-like"/>
    <property type="match status" value="1"/>
</dbReference>
<name>N4W764_9BACI</name>
<dbReference type="PANTHER" id="PTHR43762">
    <property type="entry name" value="L-GULONOLACTONE OXIDASE"/>
    <property type="match status" value="1"/>
</dbReference>
<keyword evidence="5" id="KW-1185">Reference proteome</keyword>
<dbReference type="Pfam" id="PF04030">
    <property type="entry name" value="ALO"/>
    <property type="match status" value="1"/>
</dbReference>
<dbReference type="Pfam" id="PF01565">
    <property type="entry name" value="FAD_binding_4"/>
    <property type="match status" value="1"/>
</dbReference>
<evidence type="ECO:0000256" key="2">
    <source>
        <dbReference type="ARBA" id="ARBA00023002"/>
    </source>
</evidence>
<organism evidence="4 5">
    <name type="scientific">Gracilibacillus halophilus YIM-C55.5</name>
    <dbReference type="NCBI Taxonomy" id="1308866"/>
    <lineage>
        <taxon>Bacteria</taxon>
        <taxon>Bacillati</taxon>
        <taxon>Bacillota</taxon>
        <taxon>Bacilli</taxon>
        <taxon>Bacillales</taxon>
        <taxon>Bacillaceae</taxon>
        <taxon>Gracilibacillus</taxon>
    </lineage>
</organism>
<protein>
    <submittedName>
        <fullName evidence="4">FAD linked oxidase</fullName>
    </submittedName>
</protein>
<dbReference type="PIRSF" id="PIRSF000136">
    <property type="entry name" value="LGO_GLO"/>
    <property type="match status" value="1"/>
</dbReference>
<dbReference type="Gene3D" id="3.30.70.2530">
    <property type="match status" value="1"/>
</dbReference>
<keyword evidence="2" id="KW-0560">Oxidoreductase</keyword>
<dbReference type="InterPro" id="IPR016166">
    <property type="entry name" value="FAD-bd_PCMH"/>
</dbReference>
<dbReference type="RefSeq" id="WP_003472554.1">
    <property type="nucleotide sequence ID" value="NZ_APML01000060.1"/>
</dbReference>
<feature type="domain" description="FAD-binding PCMH-type" evidence="3">
    <location>
        <begin position="11"/>
        <end position="177"/>
    </location>
</feature>
<dbReference type="InterPro" id="IPR016167">
    <property type="entry name" value="FAD-bd_PCMH_sub1"/>
</dbReference>
<dbReference type="AlphaFoldDB" id="N4W764"/>
<dbReference type="eggNOG" id="COG0277">
    <property type="taxonomic scope" value="Bacteria"/>
</dbReference>
<dbReference type="Gene3D" id="3.30.465.10">
    <property type="match status" value="1"/>
</dbReference>
<dbReference type="PATRIC" id="fig|1308866.3.peg.2567"/>
<accession>N4W764</accession>
<dbReference type="STRING" id="1308866.J416_12699"/>
<dbReference type="Gene3D" id="1.10.45.10">
    <property type="entry name" value="Vanillyl-alcohol Oxidase, Chain A, domain 4"/>
    <property type="match status" value="1"/>
</dbReference>
<dbReference type="Gene3D" id="3.30.43.10">
    <property type="entry name" value="Uridine Diphospho-n-acetylenolpyruvylglucosamine Reductase, domain 2"/>
    <property type="match status" value="1"/>
</dbReference>
<dbReference type="OrthoDB" id="9800184at2"/>
<dbReference type="InterPro" id="IPR010031">
    <property type="entry name" value="FAD_lactone_oxidase-like"/>
</dbReference>
<dbReference type="InterPro" id="IPR006094">
    <property type="entry name" value="Oxid_FAD_bind_N"/>
</dbReference>
<keyword evidence="1" id="KW-0285">Flavoprotein</keyword>
<proteinExistence type="predicted"/>
<dbReference type="Gene3D" id="3.30.70.2520">
    <property type="match status" value="1"/>
</dbReference>
<evidence type="ECO:0000256" key="1">
    <source>
        <dbReference type="ARBA" id="ARBA00022630"/>
    </source>
</evidence>
<dbReference type="PROSITE" id="PS51387">
    <property type="entry name" value="FAD_PCMH"/>
    <property type="match status" value="1"/>
</dbReference>
<dbReference type="PANTHER" id="PTHR43762:SF1">
    <property type="entry name" value="D-ARABINONO-1,4-LACTONE OXIDASE"/>
    <property type="match status" value="1"/>
</dbReference>
<dbReference type="InterPro" id="IPR036318">
    <property type="entry name" value="FAD-bd_PCMH-like_sf"/>
</dbReference>
<sequence length="421" mass="47947">MSRYTNWAGNYTYQASNWYEPDTIQQVQEIVANCHKIRVVGSRHSFNGIADSTENILSLERLNQVIRFDHQQQTITVEGGMKYSDLSTYVDQKGFAIENLASLPHISVAGACATATHGSGDNNRNLSSSVRAMEVVNASGEMIHFSRDKHLEEMHAASVGLGAFGVITKVTLDLIPAFQMKQDVYDDLPLAQLEQHLDDIFSSAYSVSLFTDWKSETFNQVWLKDVCTDDKTMTLPDDFFGAKRARDSRHPIPGQGTENCTEQLGVPGPWYERLPHFRIDFTPSSGEELQSEYIVPRKYAYDALAAINTIRELIAPHLHISEIRSIAKDELWMSPCYQQDSIGLHFTWKKDWEAVQQVLPKVEEVLQPFHARPHWGKLFTMNPSHVQSLFVRLPDFKRFLLTYDPSGKFRNSFIDTYIFGK</sequence>
<evidence type="ECO:0000313" key="4">
    <source>
        <dbReference type="EMBL" id="ENH96063.1"/>
    </source>
</evidence>
<dbReference type="InterPro" id="IPR007173">
    <property type="entry name" value="ALO_C"/>
</dbReference>
<evidence type="ECO:0000259" key="3">
    <source>
        <dbReference type="PROSITE" id="PS51387"/>
    </source>
</evidence>
<dbReference type="EMBL" id="APML01000060">
    <property type="protein sequence ID" value="ENH96063.1"/>
    <property type="molecule type" value="Genomic_DNA"/>
</dbReference>
<gene>
    <name evidence="4" type="ORF">J416_12699</name>
</gene>
<reference evidence="4 5" key="1">
    <citation type="submission" date="2013-03" db="EMBL/GenBank/DDBJ databases">
        <title>Draft genome sequence of Gracibacillus halophilus YIM-C55.5, a moderately halophilic and thermophilic organism from the Xiaochaidamu salt lake.</title>
        <authorList>
            <person name="Sugumar T."/>
            <person name="Polireddy D.R."/>
            <person name="Antony A."/>
            <person name="Madhava Y.R."/>
            <person name="Sivakumar N."/>
        </authorList>
    </citation>
    <scope>NUCLEOTIDE SEQUENCE [LARGE SCALE GENOMIC DNA]</scope>
    <source>
        <strain evidence="4 5">YIM-C55.5</strain>
    </source>
</reference>
<comment type="caution">
    <text evidence="4">The sequence shown here is derived from an EMBL/GenBank/DDBJ whole genome shotgun (WGS) entry which is preliminary data.</text>
</comment>
<dbReference type="Proteomes" id="UP000012283">
    <property type="component" value="Unassembled WGS sequence"/>
</dbReference>
<dbReference type="GO" id="GO:0071949">
    <property type="term" value="F:FAD binding"/>
    <property type="evidence" value="ECO:0007669"/>
    <property type="project" value="InterPro"/>
</dbReference>
<dbReference type="GO" id="GO:0016020">
    <property type="term" value="C:membrane"/>
    <property type="evidence" value="ECO:0007669"/>
    <property type="project" value="InterPro"/>
</dbReference>
<dbReference type="InterPro" id="IPR016171">
    <property type="entry name" value="Vanillyl_alc_oxidase_C-sub2"/>
</dbReference>
<dbReference type="GO" id="GO:0080049">
    <property type="term" value="F:L-gulono-1,4-lactone dehydrogenase activity"/>
    <property type="evidence" value="ECO:0007669"/>
    <property type="project" value="TreeGrafter"/>
</dbReference>
<dbReference type="InterPro" id="IPR016169">
    <property type="entry name" value="FAD-bd_PCMH_sub2"/>
</dbReference>
<evidence type="ECO:0000313" key="5">
    <source>
        <dbReference type="Proteomes" id="UP000012283"/>
    </source>
</evidence>